<feature type="region of interest" description="Disordered" evidence="11">
    <location>
        <begin position="1"/>
        <end position="56"/>
    </location>
</feature>
<reference evidence="13" key="2">
    <citation type="submission" date="2025-09" db="UniProtKB">
        <authorList>
            <consortium name="Ensembl"/>
        </authorList>
    </citation>
    <scope>IDENTIFICATION</scope>
</reference>
<evidence type="ECO:0000256" key="10">
    <source>
        <dbReference type="PROSITE-ProRule" id="PRU00192"/>
    </source>
</evidence>
<dbReference type="GO" id="GO:0031589">
    <property type="term" value="P:cell-substrate adhesion"/>
    <property type="evidence" value="ECO:0007669"/>
    <property type="project" value="TreeGrafter"/>
</dbReference>
<dbReference type="AlphaFoldDB" id="A0A8D0GP37"/>
<dbReference type="InterPro" id="IPR028455">
    <property type="entry name" value="ABI3_SH3"/>
</dbReference>
<evidence type="ECO:0000313" key="14">
    <source>
        <dbReference type="Proteomes" id="UP000694392"/>
    </source>
</evidence>
<evidence type="ECO:0000256" key="9">
    <source>
        <dbReference type="ARBA" id="ARBA00080253"/>
    </source>
</evidence>
<comment type="subunit">
    <text evidence="7">May interact with PAK1 and PAK2. Probably interacts with TARSH.</text>
</comment>
<dbReference type="GeneTree" id="ENSGT00940000161380"/>
<feature type="compositionally biased region" description="Pro residues" evidence="11">
    <location>
        <begin position="38"/>
        <end position="55"/>
    </location>
</feature>
<evidence type="ECO:0000256" key="2">
    <source>
        <dbReference type="ARBA" id="ARBA00010020"/>
    </source>
</evidence>
<dbReference type="PROSITE" id="PS50002">
    <property type="entry name" value="SH3"/>
    <property type="match status" value="1"/>
</dbReference>
<evidence type="ECO:0000256" key="4">
    <source>
        <dbReference type="ARBA" id="ARBA00022490"/>
    </source>
</evidence>
<dbReference type="SUPFAM" id="SSF50044">
    <property type="entry name" value="SH3-domain"/>
    <property type="match status" value="1"/>
</dbReference>
<keyword evidence="5" id="KW-0597">Phosphoprotein</keyword>
<dbReference type="CDD" id="cd11826">
    <property type="entry name" value="SH3_Abi"/>
    <property type="match status" value="1"/>
</dbReference>
<dbReference type="Ensembl" id="ENSSPUT00000009425.1">
    <property type="protein sequence ID" value="ENSSPUP00000008840.1"/>
    <property type="gene ID" value="ENSSPUG00000006883.1"/>
</dbReference>
<keyword evidence="3 10" id="KW-0728">SH3 domain</keyword>
<keyword evidence="4" id="KW-0963">Cytoplasm</keyword>
<comment type="similarity">
    <text evidence="2">Belongs to the ABI family.</text>
</comment>
<evidence type="ECO:0000256" key="5">
    <source>
        <dbReference type="ARBA" id="ARBA00022553"/>
    </source>
</evidence>
<dbReference type="Pfam" id="PF14604">
    <property type="entry name" value="SH3_9"/>
    <property type="match status" value="1"/>
</dbReference>
<evidence type="ECO:0000256" key="3">
    <source>
        <dbReference type="ARBA" id="ARBA00022443"/>
    </source>
</evidence>
<sequence>MPPPPLATIDDMLLPPPPPSLFADMLPPPPASNEILPPDLPPPLSAPDPGFPDVPPDMIHFEDVTPLPPPPNMEELSWVPENYLEKVMTLYPYTQQKENELSFTEGAVIYVTRKYSDGWCEGVTGDTEGLFPGNYVETFC</sequence>
<dbReference type="InterPro" id="IPR001452">
    <property type="entry name" value="SH3_domain"/>
</dbReference>
<name>A0A8D0GP37_SPHPU</name>
<dbReference type="GO" id="GO:0030055">
    <property type="term" value="C:cell-substrate junction"/>
    <property type="evidence" value="ECO:0007669"/>
    <property type="project" value="TreeGrafter"/>
</dbReference>
<evidence type="ECO:0000256" key="1">
    <source>
        <dbReference type="ARBA" id="ARBA00004496"/>
    </source>
</evidence>
<dbReference type="Proteomes" id="UP000694392">
    <property type="component" value="Unplaced"/>
</dbReference>
<dbReference type="InterPro" id="IPR050384">
    <property type="entry name" value="Endophilin_SH3RF"/>
</dbReference>
<keyword evidence="14" id="KW-1185">Reference proteome</keyword>
<keyword evidence="6" id="KW-0175">Coiled coil</keyword>
<evidence type="ECO:0000256" key="6">
    <source>
        <dbReference type="ARBA" id="ARBA00023054"/>
    </source>
</evidence>
<proteinExistence type="inferred from homology"/>
<accession>A0A8D0GP37</accession>
<dbReference type="PANTHER" id="PTHR14167:SF54">
    <property type="entry name" value="VINEXIN"/>
    <property type="match status" value="1"/>
</dbReference>
<organism evidence="13 14">
    <name type="scientific">Sphenodon punctatus</name>
    <name type="common">Tuatara</name>
    <name type="synonym">Hatteria punctata</name>
    <dbReference type="NCBI Taxonomy" id="8508"/>
    <lineage>
        <taxon>Eukaryota</taxon>
        <taxon>Metazoa</taxon>
        <taxon>Chordata</taxon>
        <taxon>Craniata</taxon>
        <taxon>Vertebrata</taxon>
        <taxon>Euteleostomi</taxon>
        <taxon>Lepidosauria</taxon>
        <taxon>Sphenodontia</taxon>
        <taxon>Sphenodontidae</taxon>
        <taxon>Sphenodon</taxon>
    </lineage>
</organism>
<evidence type="ECO:0000256" key="7">
    <source>
        <dbReference type="ARBA" id="ARBA00063868"/>
    </source>
</evidence>
<dbReference type="PANTHER" id="PTHR14167">
    <property type="entry name" value="SH3 DOMAIN-CONTAINING"/>
    <property type="match status" value="1"/>
</dbReference>
<protein>
    <recommendedName>
        <fullName evidence="8">ABI gene family member 3</fullName>
    </recommendedName>
    <alternativeName>
        <fullName evidence="9">New molecule including SH3</fullName>
    </alternativeName>
</protein>
<dbReference type="SMART" id="SM00326">
    <property type="entry name" value="SH3"/>
    <property type="match status" value="1"/>
</dbReference>
<feature type="domain" description="SH3" evidence="12">
    <location>
        <begin position="82"/>
        <end position="140"/>
    </location>
</feature>
<reference evidence="13" key="1">
    <citation type="submission" date="2025-08" db="UniProtKB">
        <authorList>
            <consortium name="Ensembl"/>
        </authorList>
    </citation>
    <scope>IDENTIFICATION</scope>
</reference>
<dbReference type="GO" id="GO:0005634">
    <property type="term" value="C:nucleus"/>
    <property type="evidence" value="ECO:0007669"/>
    <property type="project" value="TreeGrafter"/>
</dbReference>
<evidence type="ECO:0000313" key="13">
    <source>
        <dbReference type="Ensembl" id="ENSSPUP00000008840.1"/>
    </source>
</evidence>
<evidence type="ECO:0000259" key="12">
    <source>
        <dbReference type="PROSITE" id="PS50002"/>
    </source>
</evidence>
<feature type="compositionally biased region" description="Pro residues" evidence="11">
    <location>
        <begin position="14"/>
        <end position="31"/>
    </location>
</feature>
<evidence type="ECO:0000256" key="11">
    <source>
        <dbReference type="SAM" id="MobiDB-lite"/>
    </source>
</evidence>
<comment type="subcellular location">
    <subcellularLocation>
        <location evidence="1">Cytoplasm</location>
    </subcellularLocation>
</comment>
<dbReference type="InterPro" id="IPR036028">
    <property type="entry name" value="SH3-like_dom_sf"/>
</dbReference>
<dbReference type="GO" id="GO:0002357">
    <property type="term" value="P:defense response to tumor cell"/>
    <property type="evidence" value="ECO:0007669"/>
    <property type="project" value="UniProtKB-ARBA"/>
</dbReference>
<dbReference type="GO" id="GO:0031209">
    <property type="term" value="C:SCAR complex"/>
    <property type="evidence" value="ECO:0007669"/>
    <property type="project" value="UniProtKB-ARBA"/>
</dbReference>
<dbReference type="PRINTS" id="PR00452">
    <property type="entry name" value="SH3DOMAIN"/>
</dbReference>
<evidence type="ECO:0000256" key="8">
    <source>
        <dbReference type="ARBA" id="ARBA00074771"/>
    </source>
</evidence>
<dbReference type="FunFam" id="2.30.30.40:FF:000170">
    <property type="entry name" value="ABI gene family member 3"/>
    <property type="match status" value="1"/>
</dbReference>
<dbReference type="GO" id="GO:0030027">
    <property type="term" value="C:lamellipodium"/>
    <property type="evidence" value="ECO:0007669"/>
    <property type="project" value="UniProtKB-ARBA"/>
</dbReference>
<dbReference type="Gene3D" id="2.30.30.40">
    <property type="entry name" value="SH3 Domains"/>
    <property type="match status" value="1"/>
</dbReference>